<feature type="domain" description="PpiC" evidence="6">
    <location>
        <begin position="138"/>
        <end position="238"/>
    </location>
</feature>
<dbReference type="Gene3D" id="3.10.50.40">
    <property type="match status" value="1"/>
</dbReference>
<dbReference type="RefSeq" id="WP_124938104.1">
    <property type="nucleotide sequence ID" value="NZ_RJVQ01000007.1"/>
</dbReference>
<dbReference type="PROSITE" id="PS50198">
    <property type="entry name" value="PPIC_PPIASE_2"/>
    <property type="match status" value="1"/>
</dbReference>
<comment type="caution">
    <text evidence="7">The sequence shown here is derived from an EMBL/GenBank/DDBJ whole genome shotgun (WGS) entry which is preliminary data.</text>
</comment>
<proteinExistence type="inferred from homology"/>
<evidence type="ECO:0000313" key="7">
    <source>
        <dbReference type="EMBL" id="RQW62108.1"/>
    </source>
</evidence>
<keyword evidence="4 5" id="KW-0697">Rotamase</keyword>
<keyword evidence="8" id="KW-1185">Reference proteome</keyword>
<evidence type="ECO:0000256" key="3">
    <source>
        <dbReference type="ARBA" id="ARBA00013194"/>
    </source>
</evidence>
<protein>
    <recommendedName>
        <fullName evidence="3">peptidylprolyl isomerase</fullName>
        <ecNumber evidence="3">5.2.1.8</ecNumber>
    </recommendedName>
</protein>
<dbReference type="PANTHER" id="PTHR47245">
    <property type="entry name" value="PEPTIDYLPROLYL ISOMERASE"/>
    <property type="match status" value="1"/>
</dbReference>
<accession>A0A3N9TD40</accession>
<organism evidence="7 8">
    <name type="scientific">Vibrio viridaestus</name>
    <dbReference type="NCBI Taxonomy" id="2487322"/>
    <lineage>
        <taxon>Bacteria</taxon>
        <taxon>Pseudomonadati</taxon>
        <taxon>Pseudomonadota</taxon>
        <taxon>Gammaproteobacteria</taxon>
        <taxon>Vibrionales</taxon>
        <taxon>Vibrionaceae</taxon>
        <taxon>Vibrio</taxon>
    </lineage>
</organism>
<evidence type="ECO:0000256" key="1">
    <source>
        <dbReference type="ARBA" id="ARBA00000971"/>
    </source>
</evidence>
<evidence type="ECO:0000313" key="8">
    <source>
        <dbReference type="Proteomes" id="UP000281112"/>
    </source>
</evidence>
<dbReference type="SUPFAM" id="SSF109998">
    <property type="entry name" value="Triger factor/SurA peptide-binding domain-like"/>
    <property type="match status" value="1"/>
</dbReference>
<sequence length="290" mass="33864">MDDQKKRYLIAKIATDVYQLNPQFLSAVQRSEVESKAQRMSMIQTLILASGEATKVDPVSKIEIDNAFKECIDNYPSEADFNKALKSQLLTVDGLKKSLHDQLMCDRVLEEVSSDVPPLDIEKAKHYYQEHRLEFSRATTWEMSQVLITVNDEYKENTRARAFSRIREVYKQAKSKPLSQLAMRYSECPSAMNNGYLGWCEEGKLYPQITERLYHLSPKEVSQPIETEIGYHLVQYHQRKEAKIASFDEVWPFLQEKHKIRAKSYLQKQWINQLISQMKTQNVRETLLCD</sequence>
<dbReference type="Pfam" id="PF00639">
    <property type="entry name" value="Rotamase"/>
    <property type="match status" value="1"/>
</dbReference>
<dbReference type="InterPro" id="IPR000297">
    <property type="entry name" value="PPIase_PpiC"/>
</dbReference>
<comment type="catalytic activity">
    <reaction evidence="1">
        <text>[protein]-peptidylproline (omega=180) = [protein]-peptidylproline (omega=0)</text>
        <dbReference type="Rhea" id="RHEA:16237"/>
        <dbReference type="Rhea" id="RHEA-COMP:10747"/>
        <dbReference type="Rhea" id="RHEA-COMP:10748"/>
        <dbReference type="ChEBI" id="CHEBI:83833"/>
        <dbReference type="ChEBI" id="CHEBI:83834"/>
        <dbReference type="EC" id="5.2.1.8"/>
    </reaction>
</comment>
<dbReference type="InterPro" id="IPR046357">
    <property type="entry name" value="PPIase_dom_sf"/>
</dbReference>
<dbReference type="InterPro" id="IPR050245">
    <property type="entry name" value="PrsA_foldase"/>
</dbReference>
<comment type="similarity">
    <text evidence="2">Belongs to the PpiC/parvulin rotamase family.</text>
</comment>
<reference evidence="7 8" key="1">
    <citation type="submission" date="2018-11" db="EMBL/GenBank/DDBJ databases">
        <title>Vibrio LJC006 sp. nov., isolated from seawater during the bloom of the enteromorpha.</title>
        <authorList>
            <person name="Liang J."/>
        </authorList>
    </citation>
    <scope>NUCLEOTIDE SEQUENCE [LARGE SCALE GENOMIC DNA]</scope>
    <source>
        <strain evidence="7 8">LJC006</strain>
    </source>
</reference>
<dbReference type="InterPro" id="IPR027304">
    <property type="entry name" value="Trigger_fact/SurA_dom_sf"/>
</dbReference>
<keyword evidence="5 7" id="KW-0413">Isomerase</keyword>
<name>A0A3N9TD40_9VIBR</name>
<evidence type="ECO:0000256" key="2">
    <source>
        <dbReference type="ARBA" id="ARBA00007656"/>
    </source>
</evidence>
<dbReference type="SUPFAM" id="SSF54534">
    <property type="entry name" value="FKBP-like"/>
    <property type="match status" value="1"/>
</dbReference>
<dbReference type="AlphaFoldDB" id="A0A3N9TD40"/>
<dbReference type="Proteomes" id="UP000281112">
    <property type="component" value="Unassembled WGS sequence"/>
</dbReference>
<evidence type="ECO:0000256" key="5">
    <source>
        <dbReference type="PROSITE-ProRule" id="PRU00278"/>
    </source>
</evidence>
<dbReference type="EMBL" id="RJVQ01000007">
    <property type="protein sequence ID" value="RQW62108.1"/>
    <property type="molecule type" value="Genomic_DNA"/>
</dbReference>
<evidence type="ECO:0000259" key="6">
    <source>
        <dbReference type="PROSITE" id="PS50198"/>
    </source>
</evidence>
<dbReference type="GO" id="GO:0003755">
    <property type="term" value="F:peptidyl-prolyl cis-trans isomerase activity"/>
    <property type="evidence" value="ECO:0007669"/>
    <property type="project" value="UniProtKB-KW"/>
</dbReference>
<evidence type="ECO:0000256" key="4">
    <source>
        <dbReference type="ARBA" id="ARBA00023110"/>
    </source>
</evidence>
<gene>
    <name evidence="7" type="ORF">EES38_15435</name>
</gene>
<dbReference type="EC" id="5.2.1.8" evidence="3"/>
<dbReference type="Gene3D" id="1.10.4030.10">
    <property type="entry name" value="Porin chaperone SurA, peptide-binding domain"/>
    <property type="match status" value="1"/>
</dbReference>
<dbReference type="OrthoDB" id="9769613at2"/>
<dbReference type="PANTHER" id="PTHR47245:SF2">
    <property type="entry name" value="PEPTIDYL-PROLYL CIS-TRANS ISOMERASE HP_0175-RELATED"/>
    <property type="match status" value="1"/>
</dbReference>